<sequence>MPSMQQLASVRGVIFDMDGLLLDTERLFKKAYQRSASQHGIVLKDSVYDMMIGLRSDASQRILREQLGPDAPSAAIIEGARHYYYMQIEEEGIPLRPGVREMFDYLDELDFPRAVATSTHHKLATLKLRSVGLLDRVVGIVSGDQVAHGKPAPDIYLAAAKLIGIPPEECLALEDSPPGVIAARKANCVTIMVPDLQAPNAVTRSMANFIYESLHDVALALKGARAIPSS</sequence>
<keyword evidence="1" id="KW-0378">Hydrolase</keyword>
<accession>A0A8J3DGG5</accession>
<dbReference type="PANTHER" id="PTHR18901">
    <property type="entry name" value="2-DEOXYGLUCOSE-6-PHOSPHATE PHOSPHATASE 2"/>
    <property type="match status" value="1"/>
</dbReference>
<gene>
    <name evidence="1" type="ORF">GCM10007047_11350</name>
</gene>
<keyword evidence="2" id="KW-1185">Reference proteome</keyword>
<dbReference type="CDD" id="cd07505">
    <property type="entry name" value="HAD_BPGM-like"/>
    <property type="match status" value="1"/>
</dbReference>
<dbReference type="NCBIfam" id="TIGR01509">
    <property type="entry name" value="HAD-SF-IA-v3"/>
    <property type="match status" value="1"/>
</dbReference>
<dbReference type="EMBL" id="BMXG01000005">
    <property type="protein sequence ID" value="GHB97088.1"/>
    <property type="molecule type" value="Genomic_DNA"/>
</dbReference>
<dbReference type="SUPFAM" id="SSF56784">
    <property type="entry name" value="HAD-like"/>
    <property type="match status" value="1"/>
</dbReference>
<dbReference type="InterPro" id="IPR036412">
    <property type="entry name" value="HAD-like_sf"/>
</dbReference>
<dbReference type="PANTHER" id="PTHR18901:SF38">
    <property type="entry name" value="PSEUDOURIDINE-5'-PHOSPHATASE"/>
    <property type="match status" value="1"/>
</dbReference>
<evidence type="ECO:0000313" key="2">
    <source>
        <dbReference type="Proteomes" id="UP000642829"/>
    </source>
</evidence>
<proteinExistence type="predicted"/>
<evidence type="ECO:0000313" key="1">
    <source>
        <dbReference type="EMBL" id="GHB97088.1"/>
    </source>
</evidence>
<dbReference type="InterPro" id="IPR023198">
    <property type="entry name" value="PGP-like_dom2"/>
</dbReference>
<dbReference type="GO" id="GO:0016787">
    <property type="term" value="F:hydrolase activity"/>
    <property type="evidence" value="ECO:0007669"/>
    <property type="project" value="UniProtKB-KW"/>
</dbReference>
<comment type="caution">
    <text evidence="1">The sequence shown here is derived from an EMBL/GenBank/DDBJ whole genome shotgun (WGS) entry which is preliminary data.</text>
</comment>
<dbReference type="InterPro" id="IPR023214">
    <property type="entry name" value="HAD_sf"/>
</dbReference>
<dbReference type="RefSeq" id="WP_189512788.1">
    <property type="nucleotide sequence ID" value="NZ_BMXG01000005.1"/>
</dbReference>
<name>A0A8J3DGG5_9BACT</name>
<protein>
    <submittedName>
        <fullName evidence="1">Hydrolase</fullName>
    </submittedName>
</protein>
<dbReference type="Gene3D" id="1.10.150.240">
    <property type="entry name" value="Putative phosphatase, domain 2"/>
    <property type="match status" value="1"/>
</dbReference>
<dbReference type="SFLD" id="SFLDG01129">
    <property type="entry name" value="C1.5:_HAD__Beta-PGM__Phosphata"/>
    <property type="match status" value="1"/>
</dbReference>
<dbReference type="SFLD" id="SFLDS00003">
    <property type="entry name" value="Haloacid_Dehalogenase"/>
    <property type="match status" value="1"/>
</dbReference>
<dbReference type="InterPro" id="IPR006439">
    <property type="entry name" value="HAD-SF_hydro_IA"/>
</dbReference>
<organism evidence="1 2">
    <name type="scientific">Cerasicoccus arenae</name>
    <dbReference type="NCBI Taxonomy" id="424488"/>
    <lineage>
        <taxon>Bacteria</taxon>
        <taxon>Pseudomonadati</taxon>
        <taxon>Verrucomicrobiota</taxon>
        <taxon>Opitutia</taxon>
        <taxon>Puniceicoccales</taxon>
        <taxon>Cerasicoccaceae</taxon>
        <taxon>Cerasicoccus</taxon>
    </lineage>
</organism>
<dbReference type="PRINTS" id="PR00413">
    <property type="entry name" value="HADHALOGNASE"/>
</dbReference>
<dbReference type="Pfam" id="PF00702">
    <property type="entry name" value="Hydrolase"/>
    <property type="match status" value="1"/>
</dbReference>
<dbReference type="AlphaFoldDB" id="A0A8J3DGG5"/>
<reference evidence="1" key="1">
    <citation type="journal article" date="2014" name="Int. J. Syst. Evol. Microbiol.">
        <title>Complete genome sequence of Corynebacterium casei LMG S-19264T (=DSM 44701T), isolated from a smear-ripened cheese.</title>
        <authorList>
            <consortium name="US DOE Joint Genome Institute (JGI-PGF)"/>
            <person name="Walter F."/>
            <person name="Albersmeier A."/>
            <person name="Kalinowski J."/>
            <person name="Ruckert C."/>
        </authorList>
    </citation>
    <scope>NUCLEOTIDE SEQUENCE</scope>
    <source>
        <strain evidence="1">KCTC 12870</strain>
    </source>
</reference>
<dbReference type="Gene3D" id="3.40.50.1000">
    <property type="entry name" value="HAD superfamily/HAD-like"/>
    <property type="match status" value="1"/>
</dbReference>
<dbReference type="SFLD" id="SFLDG01135">
    <property type="entry name" value="C1.5.6:_HAD__Beta-PGM__Phospha"/>
    <property type="match status" value="1"/>
</dbReference>
<dbReference type="Proteomes" id="UP000642829">
    <property type="component" value="Unassembled WGS sequence"/>
</dbReference>
<reference evidence="1" key="2">
    <citation type="submission" date="2020-09" db="EMBL/GenBank/DDBJ databases">
        <authorList>
            <person name="Sun Q."/>
            <person name="Kim S."/>
        </authorList>
    </citation>
    <scope>NUCLEOTIDE SEQUENCE</scope>
    <source>
        <strain evidence="1">KCTC 12870</strain>
    </source>
</reference>